<evidence type="ECO:0000313" key="2">
    <source>
        <dbReference type="EMBL" id="RCL77222.1"/>
    </source>
</evidence>
<feature type="transmembrane region" description="Helical" evidence="1">
    <location>
        <begin position="109"/>
        <end position="130"/>
    </location>
</feature>
<comment type="caution">
    <text evidence="2">The sequence shown here is derived from an EMBL/GenBank/DDBJ whole genome shotgun (WGS) entry which is preliminary data.</text>
</comment>
<gene>
    <name evidence="2" type="ORF">DBW69_04150</name>
</gene>
<evidence type="ECO:0000313" key="3">
    <source>
        <dbReference type="Proteomes" id="UP000252132"/>
    </source>
</evidence>
<dbReference type="EMBL" id="QOQF01000011">
    <property type="protein sequence ID" value="RCL77222.1"/>
    <property type="molecule type" value="Genomic_DNA"/>
</dbReference>
<name>A0A368DZE1_9PROT</name>
<keyword evidence="1" id="KW-1133">Transmembrane helix</keyword>
<proteinExistence type="predicted"/>
<dbReference type="Proteomes" id="UP000252132">
    <property type="component" value="Unassembled WGS sequence"/>
</dbReference>
<sequence length="190" mass="20742">MRRPNKAWQGLIKSIAPRVGLALVGPFAGLATQTLANTLFPDQSGVKQSASLTKLLSGPLTGDAVMLEKLRQAEKKFDVQMRKLDVEIETLHVQDRNAARHRQEKLGDYWPNLLGIMVLLCFFATVAYILMNGLNHLDSTTAAFSGTLVGYVSAKADQVIAYFFGSSSGSREKTRAMADALHNGNHPRNG</sequence>
<organism evidence="2 3">
    <name type="scientific">PS1 clade bacterium</name>
    <dbReference type="NCBI Taxonomy" id="2175152"/>
    <lineage>
        <taxon>Bacteria</taxon>
        <taxon>Pseudomonadati</taxon>
        <taxon>Pseudomonadota</taxon>
        <taxon>Alphaproteobacteria</taxon>
        <taxon>PS1 clade</taxon>
    </lineage>
</organism>
<evidence type="ECO:0000256" key="1">
    <source>
        <dbReference type="SAM" id="Phobius"/>
    </source>
</evidence>
<accession>A0A368DZE1</accession>
<keyword evidence="1" id="KW-0472">Membrane</keyword>
<reference evidence="2 3" key="1">
    <citation type="journal article" date="2018" name="Microbiome">
        <title>Fine metagenomic profile of the Mediterranean stratified and mixed water columns revealed by assembly and recruitment.</title>
        <authorList>
            <person name="Haro-Moreno J.M."/>
            <person name="Lopez-Perez M."/>
            <person name="De La Torre J.R."/>
            <person name="Picazo A."/>
            <person name="Camacho A."/>
            <person name="Rodriguez-Valera F."/>
        </authorList>
    </citation>
    <scope>NUCLEOTIDE SEQUENCE [LARGE SCALE GENOMIC DNA]</scope>
    <source>
        <strain evidence="2">MED-G55</strain>
    </source>
</reference>
<dbReference type="AlphaFoldDB" id="A0A368DZE1"/>
<protein>
    <submittedName>
        <fullName evidence="2">Uncharacterized protein</fullName>
    </submittedName>
</protein>
<keyword evidence="1" id="KW-0812">Transmembrane</keyword>